<dbReference type="Pfam" id="PF13649">
    <property type="entry name" value="Methyltransf_25"/>
    <property type="match status" value="1"/>
</dbReference>
<dbReference type="GO" id="GO:0008168">
    <property type="term" value="F:methyltransferase activity"/>
    <property type="evidence" value="ECO:0007669"/>
    <property type="project" value="UniProtKB-KW"/>
</dbReference>
<name>A0A178M0K2_MYCIR</name>
<feature type="domain" description="Methyltransferase" evidence="4">
    <location>
        <begin position="45"/>
        <end position="132"/>
    </location>
</feature>
<dbReference type="InterPro" id="IPR029063">
    <property type="entry name" value="SAM-dependent_MTases_sf"/>
</dbReference>
<evidence type="ECO:0000259" key="4">
    <source>
        <dbReference type="Pfam" id="PF13649"/>
    </source>
</evidence>
<dbReference type="PANTHER" id="PTHR43464:SF19">
    <property type="entry name" value="UBIQUINONE BIOSYNTHESIS O-METHYLTRANSFERASE, MITOCHONDRIAL"/>
    <property type="match status" value="1"/>
</dbReference>
<accession>A0A178M0K2</accession>
<keyword evidence="3" id="KW-0949">S-adenosyl-L-methionine</keyword>
<dbReference type="PANTHER" id="PTHR43464">
    <property type="entry name" value="METHYLTRANSFERASE"/>
    <property type="match status" value="1"/>
</dbReference>
<dbReference type="GO" id="GO:0032259">
    <property type="term" value="P:methylation"/>
    <property type="evidence" value="ECO:0007669"/>
    <property type="project" value="UniProtKB-KW"/>
</dbReference>
<evidence type="ECO:0000256" key="1">
    <source>
        <dbReference type="ARBA" id="ARBA00022603"/>
    </source>
</evidence>
<proteinExistence type="predicted"/>
<dbReference type="InterPro" id="IPR041698">
    <property type="entry name" value="Methyltransf_25"/>
</dbReference>
<protein>
    <submittedName>
        <fullName evidence="5">SAM-dependent methyltransferase</fullName>
    </submittedName>
</protein>
<dbReference type="CDD" id="cd02440">
    <property type="entry name" value="AdoMet_MTases"/>
    <property type="match status" value="1"/>
</dbReference>
<organism evidence="5 6">
    <name type="scientific">Mycolicibacterium iranicum</name>
    <name type="common">Mycobacterium iranicum</name>
    <dbReference type="NCBI Taxonomy" id="912594"/>
    <lineage>
        <taxon>Bacteria</taxon>
        <taxon>Bacillati</taxon>
        <taxon>Actinomycetota</taxon>
        <taxon>Actinomycetes</taxon>
        <taxon>Mycobacteriales</taxon>
        <taxon>Mycobacteriaceae</taxon>
        <taxon>Mycolicibacterium</taxon>
    </lineage>
</organism>
<dbReference type="OrthoDB" id="3825914at2"/>
<dbReference type="AlphaFoldDB" id="A0A178M0K2"/>
<reference evidence="5 6" key="1">
    <citation type="submission" date="2016-04" db="EMBL/GenBank/DDBJ databases">
        <title>Draft Genome Sequences of Staphylococcus capitis Strain H36, S. capitis Strain H65, S. cohnii Strain H62, S. hominis Strain H69, Mycobacterium iranicum Strain H39, Plantibacter sp. Strain H53, Pseudomonas oryzihabitans Strain H72, and Microbacterium sp. Strain H83, isolated from residential settings.</title>
        <authorList>
            <person name="Lymperopoulou D."/>
            <person name="Adams R.I."/>
            <person name="Lindow S."/>
            <person name="Coil D.A."/>
            <person name="Jospin G."/>
            <person name="Eisen J.A."/>
        </authorList>
    </citation>
    <scope>NUCLEOTIDE SEQUENCE [LARGE SCALE GENOMIC DNA]</scope>
    <source>
        <strain evidence="5 6">H39</strain>
    </source>
</reference>
<evidence type="ECO:0000313" key="6">
    <source>
        <dbReference type="Proteomes" id="UP000078396"/>
    </source>
</evidence>
<dbReference type="STRING" id="912594.AWC12_01430"/>
<dbReference type="SUPFAM" id="SSF53335">
    <property type="entry name" value="S-adenosyl-L-methionine-dependent methyltransferases"/>
    <property type="match status" value="1"/>
</dbReference>
<comment type="caution">
    <text evidence="5">The sequence shown here is derived from an EMBL/GenBank/DDBJ whole genome shotgun (WGS) entry which is preliminary data.</text>
</comment>
<dbReference type="EMBL" id="LWCS01000012">
    <property type="protein sequence ID" value="OAN40638.1"/>
    <property type="molecule type" value="Genomic_DNA"/>
</dbReference>
<keyword evidence="1 5" id="KW-0489">Methyltransferase</keyword>
<evidence type="ECO:0000313" key="5">
    <source>
        <dbReference type="EMBL" id="OAN40638.1"/>
    </source>
</evidence>
<evidence type="ECO:0000256" key="3">
    <source>
        <dbReference type="ARBA" id="ARBA00022691"/>
    </source>
</evidence>
<keyword evidence="2 5" id="KW-0808">Transferase</keyword>
<gene>
    <name evidence="5" type="ORF">A4X20_13700</name>
</gene>
<dbReference type="Proteomes" id="UP000078396">
    <property type="component" value="Unassembled WGS sequence"/>
</dbReference>
<sequence length="211" mass="22605">MEQTPTISRFDDFYKDETQSPPWVIGEPQPAIVGLERAGLISGRVLDIGCGTGEHTILLAKAGYDVVGVDGAPTAVARARRNAAAHGVEARFEVADALTLPKDPTYDTIVDSALFHIFDDADRATYVASLRTAGRVGTVVHVLALSDEGRGLGPEVSETTILDAFGESWEIESLTRTTYRGVVTALQADAMDLAPGTVVDEPAWLARVRRL</sequence>
<dbReference type="RefSeq" id="WP_064280482.1">
    <property type="nucleotide sequence ID" value="NZ_LWCS01000012.1"/>
</dbReference>
<evidence type="ECO:0000256" key="2">
    <source>
        <dbReference type="ARBA" id="ARBA00022679"/>
    </source>
</evidence>
<dbReference type="Gene3D" id="3.40.50.150">
    <property type="entry name" value="Vaccinia Virus protein VP39"/>
    <property type="match status" value="1"/>
</dbReference>